<evidence type="ECO:0000313" key="3">
    <source>
        <dbReference type="Proteomes" id="UP000316096"/>
    </source>
</evidence>
<proteinExistence type="predicted"/>
<dbReference type="EMBL" id="VFOZ01000001">
    <property type="protein sequence ID" value="TQL94991.1"/>
    <property type="molecule type" value="Genomic_DNA"/>
</dbReference>
<protein>
    <submittedName>
        <fullName evidence="2">Mannose-6-phosphate isomerase-like protein (Cupin superfamily)</fullName>
    </submittedName>
</protein>
<keyword evidence="2" id="KW-0413">Isomerase</keyword>
<gene>
    <name evidence="2" type="ORF">FB559_0481</name>
</gene>
<comment type="caution">
    <text evidence="2">The sequence shown here is derived from an EMBL/GenBank/DDBJ whole genome shotgun (WGS) entry which is preliminary data.</text>
</comment>
<dbReference type="SUPFAM" id="SSF51182">
    <property type="entry name" value="RmlC-like cupins"/>
    <property type="match status" value="1"/>
</dbReference>
<accession>A0A543CD37</accession>
<dbReference type="InterPro" id="IPR053146">
    <property type="entry name" value="QDO-like"/>
</dbReference>
<evidence type="ECO:0000313" key="2">
    <source>
        <dbReference type="EMBL" id="TQL94991.1"/>
    </source>
</evidence>
<evidence type="ECO:0000259" key="1">
    <source>
        <dbReference type="Pfam" id="PF00190"/>
    </source>
</evidence>
<reference evidence="2 3" key="1">
    <citation type="submission" date="2019-06" db="EMBL/GenBank/DDBJ databases">
        <title>Sequencing the genomes of 1000 actinobacteria strains.</title>
        <authorList>
            <person name="Klenk H.-P."/>
        </authorList>
    </citation>
    <scope>NUCLEOTIDE SEQUENCE [LARGE SCALE GENOMIC DNA]</scope>
    <source>
        <strain evidence="2 3">DSM 102200</strain>
    </source>
</reference>
<dbReference type="InterPro" id="IPR014710">
    <property type="entry name" value="RmlC-like_jellyroll"/>
</dbReference>
<dbReference type="Proteomes" id="UP000316096">
    <property type="component" value="Unassembled WGS sequence"/>
</dbReference>
<dbReference type="InterPro" id="IPR006045">
    <property type="entry name" value="Cupin_1"/>
</dbReference>
<dbReference type="AlphaFoldDB" id="A0A543CD37"/>
<dbReference type="OrthoDB" id="9090296at2"/>
<keyword evidence="3" id="KW-1185">Reference proteome</keyword>
<dbReference type="InterPro" id="IPR011051">
    <property type="entry name" value="RmlC_Cupin_sf"/>
</dbReference>
<organism evidence="2 3">
    <name type="scientific">Actinoallomurus bryophytorum</name>
    <dbReference type="NCBI Taxonomy" id="1490222"/>
    <lineage>
        <taxon>Bacteria</taxon>
        <taxon>Bacillati</taxon>
        <taxon>Actinomycetota</taxon>
        <taxon>Actinomycetes</taxon>
        <taxon>Streptosporangiales</taxon>
        <taxon>Thermomonosporaceae</taxon>
        <taxon>Actinoallomurus</taxon>
    </lineage>
</organism>
<dbReference type="PANTHER" id="PTHR36440:SF1">
    <property type="entry name" value="PUTATIVE (AFU_ORTHOLOGUE AFUA_8G07350)-RELATED"/>
    <property type="match status" value="1"/>
</dbReference>
<dbReference type="GO" id="GO:0016853">
    <property type="term" value="F:isomerase activity"/>
    <property type="evidence" value="ECO:0007669"/>
    <property type="project" value="UniProtKB-KW"/>
</dbReference>
<dbReference type="PANTHER" id="PTHR36440">
    <property type="entry name" value="PUTATIVE (AFU_ORTHOLOGUE AFUA_8G07350)-RELATED"/>
    <property type="match status" value="1"/>
</dbReference>
<dbReference type="Pfam" id="PF00190">
    <property type="entry name" value="Cupin_1"/>
    <property type="match status" value="1"/>
</dbReference>
<dbReference type="Gene3D" id="2.60.120.10">
    <property type="entry name" value="Jelly Rolls"/>
    <property type="match status" value="1"/>
</dbReference>
<feature type="domain" description="Cupin type-1" evidence="1">
    <location>
        <begin position="33"/>
        <end position="127"/>
    </location>
</feature>
<sequence length="171" mass="18601">MTDGLLLPPGGGRRMRTQTMTLKVGAEHSKIWSTFEAEVAPGFDVGAHLHQQAEEIFYVLEGELDLLAFQPVTAGDDWRTWESETGETVFRGGPGSFMFVPAGCPHAFSNPGSAPARMLFLVSPAGHEIYLQELGELLAAPGPPDQAEIAALRARHDIHQLTSLTRPPFRP</sequence>
<name>A0A543CD37_9ACTN</name>